<dbReference type="Gene3D" id="1.10.1240.10">
    <property type="entry name" value="Methionine synthase domain"/>
    <property type="match status" value="1"/>
</dbReference>
<dbReference type="GO" id="GO:0046872">
    <property type="term" value="F:metal ion binding"/>
    <property type="evidence" value="ECO:0007669"/>
    <property type="project" value="UniProtKB-KW"/>
</dbReference>
<protein>
    <submittedName>
        <fullName evidence="4">Cobalamin-dependent protein</fullName>
    </submittedName>
</protein>
<dbReference type="GO" id="GO:0050667">
    <property type="term" value="P:homocysteine metabolic process"/>
    <property type="evidence" value="ECO:0007669"/>
    <property type="project" value="TreeGrafter"/>
</dbReference>
<evidence type="ECO:0000256" key="2">
    <source>
        <dbReference type="ARBA" id="ARBA00023285"/>
    </source>
</evidence>
<dbReference type="GO" id="GO:0046653">
    <property type="term" value="P:tetrahydrofolate metabolic process"/>
    <property type="evidence" value="ECO:0007669"/>
    <property type="project" value="TreeGrafter"/>
</dbReference>
<dbReference type="SUPFAM" id="SSF52242">
    <property type="entry name" value="Cobalamin (vitamin B12)-binding domain"/>
    <property type="match status" value="1"/>
</dbReference>
<dbReference type="InterPro" id="IPR050554">
    <property type="entry name" value="Met_Synthase/Corrinoid"/>
</dbReference>
<dbReference type="PANTHER" id="PTHR45833:SF1">
    <property type="entry name" value="METHIONINE SYNTHASE"/>
    <property type="match status" value="1"/>
</dbReference>
<evidence type="ECO:0000259" key="3">
    <source>
        <dbReference type="PROSITE" id="PS51332"/>
    </source>
</evidence>
<dbReference type="PROSITE" id="PS51332">
    <property type="entry name" value="B12_BINDING"/>
    <property type="match status" value="1"/>
</dbReference>
<organism evidence="4">
    <name type="scientific">Proteinivorax hydrogeniformans</name>
    <dbReference type="NCBI Taxonomy" id="1826727"/>
    <lineage>
        <taxon>Bacteria</taxon>
        <taxon>Bacillati</taxon>
        <taxon>Bacillota</taxon>
        <taxon>Clostridia</taxon>
        <taxon>Eubacteriales</taxon>
        <taxon>Proteinivoracaceae</taxon>
        <taxon>Proteinivorax</taxon>
    </lineage>
</organism>
<gene>
    <name evidence="4" type="ORF">PRVXH_000357</name>
</gene>
<evidence type="ECO:0000313" key="4">
    <source>
        <dbReference type="EMBL" id="XCI29057.1"/>
    </source>
</evidence>
<dbReference type="InterPro" id="IPR006158">
    <property type="entry name" value="Cobalamin-bd"/>
</dbReference>
<keyword evidence="2" id="KW-0170">Cobalt</keyword>
<dbReference type="InterPro" id="IPR036724">
    <property type="entry name" value="Cobalamin-bd_sf"/>
</dbReference>
<dbReference type="InterPro" id="IPR036594">
    <property type="entry name" value="Meth_synthase_dom"/>
</dbReference>
<keyword evidence="1" id="KW-0479">Metal-binding</keyword>
<dbReference type="GO" id="GO:0031419">
    <property type="term" value="F:cobalamin binding"/>
    <property type="evidence" value="ECO:0007669"/>
    <property type="project" value="InterPro"/>
</dbReference>
<feature type="domain" description="B12-binding" evidence="3">
    <location>
        <begin position="242"/>
        <end position="371"/>
    </location>
</feature>
<dbReference type="Pfam" id="PF02607">
    <property type="entry name" value="B12-binding_2"/>
    <property type="match status" value="1"/>
</dbReference>
<dbReference type="GO" id="GO:0005829">
    <property type="term" value="C:cytosol"/>
    <property type="evidence" value="ECO:0007669"/>
    <property type="project" value="TreeGrafter"/>
</dbReference>
<dbReference type="RefSeq" id="WP_353893606.1">
    <property type="nucleotide sequence ID" value="NZ_CP159485.1"/>
</dbReference>
<proteinExistence type="predicted"/>
<reference evidence="4" key="1">
    <citation type="journal article" date="2018" name="Antonie Van Leeuwenhoek">
        <title>Proteinivorax hydrogeniformans sp. nov., an anaerobic, haloalkaliphilic bacterium fermenting proteinaceous compounds with high hydrogen production.</title>
        <authorList>
            <person name="Boltyanskaya Y."/>
            <person name="Detkova E."/>
            <person name="Pimenov N."/>
            <person name="Kevbrin V."/>
        </authorList>
    </citation>
    <scope>NUCLEOTIDE SEQUENCE</scope>
    <source>
        <strain evidence="4">Z-710</strain>
    </source>
</reference>
<sequence length="371" mass="42742">MEKLLYELRRLDKIPNGAVREYEEKKEDLMEYVNLKMEAHPKIDQYLGESPKELMYNNNRNHVEFMTNVFKFNDFEMLARVLPGIYRSYMARDFLPEYFIKSLEAWQEAIGKILTPLTAKAITPVYVTMGKLHQEVLLASKDEANVVGFSDNNFPKIKERFLHALLDGDHIECMNITKEFLFIQKKDIKRFYLGILQPALYEIGRLWEYGQISVAEEHLATAIAGRVMASVYNKFYVYEKEKGKVIVTCSPNEFHEVGGRMIADALEFDGWDVHYMGANVPIEELLLNIEKISPNILAISTAMPFNLDATQHIVERVRKEFGDTDLKIMVGGLAFAYSPNLWEQMGADGWGGDVEEAIKLARGWWADNEKT</sequence>
<name>A0AAU8HUK7_9FIRM</name>
<dbReference type="AlphaFoldDB" id="A0AAU8HUK7"/>
<dbReference type="InterPro" id="IPR003759">
    <property type="entry name" value="Cbl-bd_cap"/>
</dbReference>
<accession>A0AAU8HUK7</accession>
<dbReference type="Gene3D" id="3.40.50.280">
    <property type="entry name" value="Cobalamin-binding domain"/>
    <property type="match status" value="1"/>
</dbReference>
<dbReference type="EMBL" id="CP159485">
    <property type="protein sequence ID" value="XCI29057.1"/>
    <property type="molecule type" value="Genomic_DNA"/>
</dbReference>
<reference evidence="4" key="2">
    <citation type="submission" date="2024-06" db="EMBL/GenBank/DDBJ databases">
        <authorList>
            <person name="Petrova K.O."/>
            <person name="Toshchakov S.V."/>
            <person name="Boltjanskaja Y.V."/>
            <person name="Kevbrin V.V."/>
        </authorList>
    </citation>
    <scope>NUCLEOTIDE SEQUENCE</scope>
    <source>
        <strain evidence="4">Z-710</strain>
    </source>
</reference>
<dbReference type="PANTHER" id="PTHR45833">
    <property type="entry name" value="METHIONINE SYNTHASE"/>
    <property type="match status" value="1"/>
</dbReference>
<evidence type="ECO:0000256" key="1">
    <source>
        <dbReference type="ARBA" id="ARBA00022723"/>
    </source>
</evidence>
<dbReference type="GO" id="GO:0008705">
    <property type="term" value="F:methionine synthase activity"/>
    <property type="evidence" value="ECO:0007669"/>
    <property type="project" value="TreeGrafter"/>
</dbReference>
<dbReference type="Pfam" id="PF02310">
    <property type="entry name" value="B12-binding"/>
    <property type="match status" value="1"/>
</dbReference>